<dbReference type="Proteomes" id="UP000774617">
    <property type="component" value="Unassembled WGS sequence"/>
</dbReference>
<feature type="domain" description="Heterokaryon incompatibility" evidence="1">
    <location>
        <begin position="57"/>
        <end position="236"/>
    </location>
</feature>
<dbReference type="EMBL" id="JAGTJR010000002">
    <property type="protein sequence ID" value="KAH7063601.1"/>
    <property type="molecule type" value="Genomic_DNA"/>
</dbReference>
<dbReference type="InterPro" id="IPR052895">
    <property type="entry name" value="HetReg/Transcr_Mod"/>
</dbReference>
<organism evidence="2 3">
    <name type="scientific">Macrophomina phaseolina</name>
    <dbReference type="NCBI Taxonomy" id="35725"/>
    <lineage>
        <taxon>Eukaryota</taxon>
        <taxon>Fungi</taxon>
        <taxon>Dikarya</taxon>
        <taxon>Ascomycota</taxon>
        <taxon>Pezizomycotina</taxon>
        <taxon>Dothideomycetes</taxon>
        <taxon>Dothideomycetes incertae sedis</taxon>
        <taxon>Botryosphaeriales</taxon>
        <taxon>Botryosphaeriaceae</taxon>
        <taxon>Macrophomina</taxon>
    </lineage>
</organism>
<keyword evidence="3" id="KW-1185">Reference proteome</keyword>
<accession>A0ABQ8GTF1</accession>
<protein>
    <submittedName>
        <fullName evidence="2">Heterokaryon incompatibility protein-domain-containing protein</fullName>
    </submittedName>
</protein>
<evidence type="ECO:0000313" key="3">
    <source>
        <dbReference type="Proteomes" id="UP000774617"/>
    </source>
</evidence>
<dbReference type="InterPro" id="IPR010730">
    <property type="entry name" value="HET"/>
</dbReference>
<dbReference type="Pfam" id="PF26639">
    <property type="entry name" value="Het-6_barrel"/>
    <property type="match status" value="1"/>
</dbReference>
<name>A0ABQ8GTF1_9PEZI</name>
<dbReference type="PANTHER" id="PTHR24148:SF64">
    <property type="entry name" value="HETEROKARYON INCOMPATIBILITY DOMAIN-CONTAINING PROTEIN"/>
    <property type="match status" value="1"/>
</dbReference>
<sequence length="707" mass="80295">MPLRTLSWAPVVPDRFRYDGLPGSYSIRLLELLGIDRTTERLHCRLQAEFLGDCPPFDALSYSWKDPILTDAEVESLRDDPDRPDSFHEIICNGYSQLISENLYQALYQLCRSGHRRPLWTDALCINQLALDERAEQVAMMGDIYATAARVIVWLGPETPDIPNVLWIHTEFFQVLERMAQRIGFEKTVARSPLDKNFLKDLGLDIPLIEWYHRWWSYFEFFRRRRWFYRAWIVQEVALAREVQVLCGSVELPWNAMWALARIVCGSGWAQSLAPMEQLRKQAGLGELDGIWLMQSVYRADGPFDTNTGGFRYRNGRVWGARTDEEFWCCYLMWAMSTIREQEAKYAVDHVYAILGIVNRFWPEDRPKLVVPDYELSPQDVFRDVAGVLLTRIPLLALLSEVEHDIEKEDPGLPSWVPDWSAPGCGMVRFGWSVVQGIPVYDSSLVTSFNGPACVIRGTTLRVCGAVFDSVAEVGEITNIMISSHWIMPCIDMCKRMDKVYPTTGQGRQEVLWRTMVANQLGEHEYPAPAGSGLSFRDWARINLALGLYKRQSNGEPCAQYLESLSCLDSFCPDEQPSLLPSKEQVVSFANVLESGLEKLGIDDSDEILDFIKEGEGRSTEYGSRISTTGGSRRLYRTTQGFLGLGPDSIKKGDIVCMIQGGRVPYILRKHAVRSGWKLVGEAYLHGFMHGEMVAAVQGTVEEMDIV</sequence>
<proteinExistence type="predicted"/>
<dbReference type="PANTHER" id="PTHR24148">
    <property type="entry name" value="ANKYRIN REPEAT DOMAIN-CONTAINING PROTEIN 39 HOMOLOG-RELATED"/>
    <property type="match status" value="1"/>
</dbReference>
<gene>
    <name evidence="2" type="ORF">B0J12DRAFT_173557</name>
</gene>
<evidence type="ECO:0000259" key="1">
    <source>
        <dbReference type="Pfam" id="PF06985"/>
    </source>
</evidence>
<evidence type="ECO:0000313" key="2">
    <source>
        <dbReference type="EMBL" id="KAH7063601.1"/>
    </source>
</evidence>
<reference evidence="2 3" key="1">
    <citation type="journal article" date="2021" name="Nat. Commun.">
        <title>Genetic determinants of endophytism in the Arabidopsis root mycobiome.</title>
        <authorList>
            <person name="Mesny F."/>
            <person name="Miyauchi S."/>
            <person name="Thiergart T."/>
            <person name="Pickel B."/>
            <person name="Atanasova L."/>
            <person name="Karlsson M."/>
            <person name="Huettel B."/>
            <person name="Barry K.W."/>
            <person name="Haridas S."/>
            <person name="Chen C."/>
            <person name="Bauer D."/>
            <person name="Andreopoulos W."/>
            <person name="Pangilinan J."/>
            <person name="LaButti K."/>
            <person name="Riley R."/>
            <person name="Lipzen A."/>
            <person name="Clum A."/>
            <person name="Drula E."/>
            <person name="Henrissat B."/>
            <person name="Kohler A."/>
            <person name="Grigoriev I.V."/>
            <person name="Martin F.M."/>
            <person name="Hacquard S."/>
        </authorList>
    </citation>
    <scope>NUCLEOTIDE SEQUENCE [LARGE SCALE GENOMIC DNA]</scope>
    <source>
        <strain evidence="2 3">MPI-SDFR-AT-0080</strain>
    </source>
</reference>
<dbReference type="Pfam" id="PF06985">
    <property type="entry name" value="HET"/>
    <property type="match status" value="1"/>
</dbReference>
<comment type="caution">
    <text evidence="2">The sequence shown here is derived from an EMBL/GenBank/DDBJ whole genome shotgun (WGS) entry which is preliminary data.</text>
</comment>